<feature type="region of interest" description="Disordered" evidence="9">
    <location>
        <begin position="388"/>
        <end position="444"/>
    </location>
</feature>
<sequence length="661" mass="71718">MSVKVYMDVGGGVQEVRRFGMPEALATNYTCLKDKIRSVFALGNQDIIVSWKDADGDTIVISSDDELMEAIADNMSKQNLNLLRISVTVNTQSRPASRNSNASGGNVTPGNQQGEVHPGITCDGCEGEVRGFRYRCVSCPDYDLCGACETRGLHPEHKMMRLPKPHARGDPSFFWRENEGPPGHFSTHFGMHNNGQNGASFSSSSTGGGCGTGTGVGGAWGWGGGFGPHGRCHRRGRGRGGWNGWWGKPWGGKNFWGWNQGQSMSNSGQQQRQQQQQQEQQQQQQGHQQQQQGHQQEQQGQQQQQQQQQQSKSKNDEGEKCPWTSTANGSCPFMEDGGEIPSPQQVAEEAQQMAEEVAHHAHHFASHMASEQVANVMRGIWTAWTGQHNQGQGQGINTTTFSSSSSSSSSKSQENQQQEQNQSVGGEGSRQNNSNQNSSGTSGEEYLKNVGESVASMLDPLGIDVEVSVEHNGIRQRCSLGENDSPGRQIPVVTLPPSPPPEASSQPSPANSVNMEVQTEEPTNSQNSAAVSENMDVGSPAPGPSQVSGAGDQIESDHTGSPEPDDWTLVNKDIPQEQSKTSAKPSTPPPQRVQYPNLTELAPHPDPVIQRALEQMQAMGYNNENGWLSNLLEMKGGDINQVLDLLQPVNNKGMWNTEWGC</sequence>
<dbReference type="SMART" id="SM00291">
    <property type="entry name" value="ZnF_ZZ"/>
    <property type="match status" value="1"/>
</dbReference>
<dbReference type="PROSITE" id="PS51745">
    <property type="entry name" value="PB1"/>
    <property type="match status" value="1"/>
</dbReference>
<dbReference type="Gene3D" id="3.10.20.90">
    <property type="entry name" value="Phosphatidylinositol 3-kinase Catalytic Subunit, Chain A, domain 1"/>
    <property type="match status" value="1"/>
</dbReference>
<dbReference type="Proteomes" id="UP001292094">
    <property type="component" value="Unassembled WGS sequence"/>
</dbReference>
<dbReference type="InterPro" id="IPR000433">
    <property type="entry name" value="Znf_ZZ"/>
</dbReference>
<accession>A0AAE1Q2M5</accession>
<dbReference type="PANTHER" id="PTHR15090:SF0">
    <property type="entry name" value="SEQUESTOSOME-1"/>
    <property type="match status" value="1"/>
</dbReference>
<dbReference type="CDD" id="cd14320">
    <property type="entry name" value="UBA_SQSTM"/>
    <property type="match status" value="1"/>
</dbReference>
<dbReference type="CDD" id="cd02340">
    <property type="entry name" value="ZZ_NBR1_like"/>
    <property type="match status" value="1"/>
</dbReference>
<dbReference type="PROSITE" id="PS50135">
    <property type="entry name" value="ZF_ZZ_2"/>
    <property type="match status" value="1"/>
</dbReference>
<dbReference type="Gene3D" id="3.30.60.90">
    <property type="match status" value="1"/>
</dbReference>
<dbReference type="Pfam" id="PF00564">
    <property type="entry name" value="PB1"/>
    <property type="match status" value="1"/>
</dbReference>
<evidence type="ECO:0000256" key="3">
    <source>
        <dbReference type="ARBA" id="ARBA00022490"/>
    </source>
</evidence>
<evidence type="ECO:0000256" key="7">
    <source>
        <dbReference type="ARBA" id="ARBA00023242"/>
    </source>
</evidence>
<evidence type="ECO:0000256" key="5">
    <source>
        <dbReference type="ARBA" id="ARBA00022771"/>
    </source>
</evidence>
<comment type="subcellular location">
    <subcellularLocation>
        <location evidence="2">Cytoplasm</location>
    </subcellularLocation>
    <subcellularLocation>
        <location evidence="1">Nucleus</location>
    </subcellularLocation>
</comment>
<dbReference type="Pfam" id="PF00569">
    <property type="entry name" value="ZZ"/>
    <property type="match status" value="1"/>
</dbReference>
<dbReference type="EMBL" id="JAWZYT010000774">
    <property type="protein sequence ID" value="KAK4319185.1"/>
    <property type="molecule type" value="Genomic_DNA"/>
</dbReference>
<keyword evidence="3" id="KW-0963">Cytoplasm</keyword>
<evidence type="ECO:0000256" key="9">
    <source>
        <dbReference type="SAM" id="MobiDB-lite"/>
    </source>
</evidence>
<dbReference type="InterPro" id="IPR043145">
    <property type="entry name" value="Znf_ZZ_sf"/>
</dbReference>
<feature type="compositionally biased region" description="Low complexity" evidence="9">
    <location>
        <begin position="268"/>
        <end position="310"/>
    </location>
</feature>
<organism evidence="12 13">
    <name type="scientific">Petrolisthes manimaculis</name>
    <dbReference type="NCBI Taxonomy" id="1843537"/>
    <lineage>
        <taxon>Eukaryota</taxon>
        <taxon>Metazoa</taxon>
        <taxon>Ecdysozoa</taxon>
        <taxon>Arthropoda</taxon>
        <taxon>Crustacea</taxon>
        <taxon>Multicrustacea</taxon>
        <taxon>Malacostraca</taxon>
        <taxon>Eumalacostraca</taxon>
        <taxon>Eucarida</taxon>
        <taxon>Decapoda</taxon>
        <taxon>Pleocyemata</taxon>
        <taxon>Anomura</taxon>
        <taxon>Galatheoidea</taxon>
        <taxon>Porcellanidae</taxon>
        <taxon>Petrolisthes</taxon>
    </lineage>
</organism>
<dbReference type="GO" id="GO:0005634">
    <property type="term" value="C:nucleus"/>
    <property type="evidence" value="ECO:0007669"/>
    <property type="project" value="UniProtKB-SubCell"/>
</dbReference>
<feature type="compositionally biased region" description="Low complexity" evidence="9">
    <location>
        <begin position="245"/>
        <end position="258"/>
    </location>
</feature>
<feature type="region of interest" description="Disordered" evidence="9">
    <location>
        <begin position="91"/>
        <end position="115"/>
    </location>
</feature>
<protein>
    <recommendedName>
        <fullName evidence="14">Sequestosome-1</fullName>
    </recommendedName>
</protein>
<feature type="region of interest" description="Disordered" evidence="9">
    <location>
        <begin position="477"/>
        <end position="598"/>
    </location>
</feature>
<feature type="compositionally biased region" description="Polar residues" evidence="9">
    <location>
        <begin position="91"/>
        <end position="114"/>
    </location>
</feature>
<dbReference type="InterPro" id="IPR009060">
    <property type="entry name" value="UBA-like_sf"/>
</dbReference>
<evidence type="ECO:0000259" key="11">
    <source>
        <dbReference type="PROSITE" id="PS51745"/>
    </source>
</evidence>
<evidence type="ECO:0000259" key="10">
    <source>
        <dbReference type="PROSITE" id="PS50135"/>
    </source>
</evidence>
<dbReference type="GO" id="GO:0007032">
    <property type="term" value="P:endosome organization"/>
    <property type="evidence" value="ECO:0007669"/>
    <property type="project" value="TreeGrafter"/>
</dbReference>
<dbReference type="InterPro" id="IPR052260">
    <property type="entry name" value="Autophagy_Rcpt_SigReg"/>
</dbReference>
<reference evidence="12" key="1">
    <citation type="submission" date="2023-11" db="EMBL/GenBank/DDBJ databases">
        <title>Genome assemblies of two species of porcelain crab, Petrolisthes cinctipes and Petrolisthes manimaculis (Anomura: Porcellanidae).</title>
        <authorList>
            <person name="Angst P."/>
        </authorList>
    </citation>
    <scope>NUCLEOTIDE SEQUENCE</scope>
    <source>
        <strain evidence="12">PB745_02</strain>
        <tissue evidence="12">Gill</tissue>
    </source>
</reference>
<evidence type="ECO:0000256" key="4">
    <source>
        <dbReference type="ARBA" id="ARBA00022723"/>
    </source>
</evidence>
<dbReference type="PANTHER" id="PTHR15090">
    <property type="entry name" value="SEQUESTOSOME 1-RELATED"/>
    <property type="match status" value="1"/>
</dbReference>
<evidence type="ECO:0000256" key="1">
    <source>
        <dbReference type="ARBA" id="ARBA00004123"/>
    </source>
</evidence>
<evidence type="ECO:0000313" key="13">
    <source>
        <dbReference type="Proteomes" id="UP001292094"/>
    </source>
</evidence>
<dbReference type="GO" id="GO:0005080">
    <property type="term" value="F:protein kinase C binding"/>
    <property type="evidence" value="ECO:0007669"/>
    <property type="project" value="TreeGrafter"/>
</dbReference>
<keyword evidence="6" id="KW-0862">Zinc</keyword>
<feature type="domain" description="PB1" evidence="11">
    <location>
        <begin position="1"/>
        <end position="90"/>
    </location>
</feature>
<keyword evidence="4" id="KW-0479">Metal-binding</keyword>
<name>A0AAE1Q2M5_9EUCA</name>
<dbReference type="InterPro" id="IPR033741">
    <property type="entry name" value="SQSTM_UBA"/>
</dbReference>
<feature type="region of interest" description="Disordered" evidence="9">
    <location>
        <begin position="238"/>
        <end position="360"/>
    </location>
</feature>
<dbReference type="FunFam" id="3.10.20.90:FF:000320">
    <property type="entry name" value="Predicted protein"/>
    <property type="match status" value="1"/>
</dbReference>
<dbReference type="Pfam" id="PF16577">
    <property type="entry name" value="UBA_5"/>
    <property type="match status" value="1"/>
</dbReference>
<comment type="caution">
    <text evidence="12">The sequence shown here is derived from an EMBL/GenBank/DDBJ whole genome shotgun (WGS) entry which is preliminary data.</text>
</comment>
<dbReference type="InterPro" id="IPR053793">
    <property type="entry name" value="PB1-like"/>
</dbReference>
<dbReference type="GO" id="GO:0008270">
    <property type="term" value="F:zinc ion binding"/>
    <property type="evidence" value="ECO:0007669"/>
    <property type="project" value="UniProtKB-KW"/>
</dbReference>
<evidence type="ECO:0008006" key="14">
    <source>
        <dbReference type="Google" id="ProtNLM"/>
    </source>
</evidence>
<dbReference type="GO" id="GO:0070530">
    <property type="term" value="F:K63-linked polyubiquitin modification-dependent protein binding"/>
    <property type="evidence" value="ECO:0007669"/>
    <property type="project" value="TreeGrafter"/>
</dbReference>
<feature type="compositionally biased region" description="Polar residues" evidence="9">
    <location>
        <begin position="513"/>
        <end position="531"/>
    </location>
</feature>
<dbReference type="SUPFAM" id="SSF54277">
    <property type="entry name" value="CAD &amp; PB1 domains"/>
    <property type="match status" value="1"/>
</dbReference>
<dbReference type="PROSITE" id="PS01357">
    <property type="entry name" value="ZF_ZZ_1"/>
    <property type="match status" value="1"/>
</dbReference>
<evidence type="ECO:0000256" key="2">
    <source>
        <dbReference type="ARBA" id="ARBA00004496"/>
    </source>
</evidence>
<dbReference type="SUPFAM" id="SSF46934">
    <property type="entry name" value="UBA-like"/>
    <property type="match status" value="1"/>
</dbReference>
<dbReference type="SUPFAM" id="SSF57850">
    <property type="entry name" value="RING/U-box"/>
    <property type="match status" value="1"/>
</dbReference>
<feature type="domain" description="ZZ-type" evidence="10">
    <location>
        <begin position="117"/>
        <end position="167"/>
    </location>
</feature>
<evidence type="ECO:0000256" key="6">
    <source>
        <dbReference type="ARBA" id="ARBA00022833"/>
    </source>
</evidence>
<evidence type="ECO:0000313" key="12">
    <source>
        <dbReference type="EMBL" id="KAK4319185.1"/>
    </source>
</evidence>
<dbReference type="GO" id="GO:0000423">
    <property type="term" value="P:mitophagy"/>
    <property type="evidence" value="ECO:0007669"/>
    <property type="project" value="TreeGrafter"/>
</dbReference>
<proteinExistence type="predicted"/>
<feature type="compositionally biased region" description="Low complexity" evidence="9">
    <location>
        <begin position="503"/>
        <end position="512"/>
    </location>
</feature>
<feature type="compositionally biased region" description="Low complexity" evidence="9">
    <location>
        <begin position="344"/>
        <end position="355"/>
    </location>
</feature>
<dbReference type="GO" id="GO:0035973">
    <property type="term" value="P:aggrephagy"/>
    <property type="evidence" value="ECO:0007669"/>
    <property type="project" value="TreeGrafter"/>
</dbReference>
<gene>
    <name evidence="12" type="ORF">Pmani_009853</name>
</gene>
<keyword evidence="7" id="KW-0539">Nucleus</keyword>
<dbReference type="AlphaFoldDB" id="A0AAE1Q2M5"/>
<dbReference type="GO" id="GO:0016235">
    <property type="term" value="C:aggresome"/>
    <property type="evidence" value="ECO:0007669"/>
    <property type="project" value="TreeGrafter"/>
</dbReference>
<evidence type="ECO:0000256" key="8">
    <source>
        <dbReference type="PROSITE-ProRule" id="PRU00228"/>
    </source>
</evidence>
<dbReference type="GO" id="GO:0044753">
    <property type="term" value="C:amphisome"/>
    <property type="evidence" value="ECO:0007669"/>
    <property type="project" value="TreeGrafter"/>
</dbReference>
<dbReference type="Gene3D" id="1.10.8.10">
    <property type="entry name" value="DNA helicase RuvA subunit, C-terminal domain"/>
    <property type="match status" value="1"/>
</dbReference>
<dbReference type="FunFam" id="3.30.60.90:FF:000016">
    <property type="entry name" value="Refractory to sigma P"/>
    <property type="match status" value="1"/>
</dbReference>
<keyword evidence="13" id="KW-1185">Reference proteome</keyword>
<dbReference type="InterPro" id="IPR000270">
    <property type="entry name" value="PB1_dom"/>
</dbReference>
<keyword evidence="5 8" id="KW-0863">Zinc-finger</keyword>